<name>A0A5M9RCW5_9GAMM</name>
<proteinExistence type="predicted"/>
<accession>A0A5M9RCW5</accession>
<dbReference type="OrthoDB" id="10005014at2"/>
<protein>
    <recommendedName>
        <fullName evidence="4">Type III secretion system protein</fullName>
    </recommendedName>
</protein>
<organism evidence="2 3">
    <name type="scientific">Morganella psychrotolerans</name>
    <dbReference type="NCBI Taxonomy" id="368603"/>
    <lineage>
        <taxon>Bacteria</taxon>
        <taxon>Pseudomonadati</taxon>
        <taxon>Pseudomonadota</taxon>
        <taxon>Gammaproteobacteria</taxon>
        <taxon>Enterobacterales</taxon>
        <taxon>Morganellaceae</taxon>
        <taxon>Morganella</taxon>
    </lineage>
</organism>
<comment type="caution">
    <text evidence="2">The sequence shown here is derived from an EMBL/GenBank/DDBJ whole genome shotgun (WGS) entry which is preliminary data.</text>
</comment>
<dbReference type="EMBL" id="VXKB01000001">
    <property type="protein sequence ID" value="KAA8717818.1"/>
    <property type="molecule type" value="Genomic_DNA"/>
</dbReference>
<dbReference type="RefSeq" id="WP_067360742.1">
    <property type="nucleotide sequence ID" value="NZ_BAAAFS010000001.1"/>
</dbReference>
<evidence type="ECO:0000313" key="3">
    <source>
        <dbReference type="Proteomes" id="UP000322181"/>
    </source>
</evidence>
<evidence type="ECO:0000256" key="1">
    <source>
        <dbReference type="SAM" id="MobiDB-lite"/>
    </source>
</evidence>
<gene>
    <name evidence="2" type="ORF">F4V73_08325</name>
</gene>
<evidence type="ECO:0000313" key="2">
    <source>
        <dbReference type="EMBL" id="KAA8717818.1"/>
    </source>
</evidence>
<reference evidence="2 3" key="1">
    <citation type="submission" date="2019-09" db="EMBL/GenBank/DDBJ databases">
        <title>Draft genome sequence of various Type strains from the CCUG.</title>
        <authorList>
            <person name="Pineiro-Iglesias B."/>
            <person name="Tunovic T."/>
            <person name="Unosson C."/>
            <person name="Inganas E."/>
            <person name="Ohlen M."/>
            <person name="Cardew S."/>
            <person name="Jensie-Markopoulos S."/>
            <person name="Salva-Serra F."/>
            <person name="Jaen-Luchoro D."/>
            <person name="Karlsson R."/>
            <person name="Svensson-Stadler L."/>
            <person name="Chun J."/>
            <person name="Moore E."/>
        </authorList>
    </citation>
    <scope>NUCLEOTIDE SEQUENCE [LARGE SCALE GENOMIC DNA]</scope>
    <source>
        <strain evidence="2 3">CCUG 53682T</strain>
    </source>
</reference>
<dbReference type="AlphaFoldDB" id="A0A5M9RCW5"/>
<feature type="region of interest" description="Disordered" evidence="1">
    <location>
        <begin position="82"/>
        <end position="109"/>
    </location>
</feature>
<dbReference type="Proteomes" id="UP000322181">
    <property type="component" value="Unassembled WGS sequence"/>
</dbReference>
<sequence>MAHFLSFMPFVMPSAGAVLSPALKPAARLPGTVTATTAEVRLFLSVMRNGKTPLLPEKLPRPTEQKKSPVFLLPAHILSDIKQSGNKTSKAKTVPDTAGNTGKKEHESQYKTGISGFSKIPDKQELRMIQNIAAHYITRRDTAEKTNHHKDSITDVPADTAFPADTTRVTTHLHIKQADVITRISDTLVTGITHISRSTETLSTCNATFPALGEINFTIRSRADGLHIHIQCPTGGQAFLQSCLPQLQERLAQKIPQPVTITLTGNMSGSPAAIRRR</sequence>
<evidence type="ECO:0008006" key="4">
    <source>
        <dbReference type="Google" id="ProtNLM"/>
    </source>
</evidence>